<accession>A0ABR1ZTI3</accession>
<keyword evidence="3" id="KW-1185">Reference proteome</keyword>
<comment type="caution">
    <text evidence="2">The sequence shown here is derived from an EMBL/GenBank/DDBJ whole genome shotgun (WGS) entry which is preliminary data.</text>
</comment>
<name>A0ABR1ZTI3_9ROSI</name>
<organism evidence="2 3">
    <name type="scientific">Hibiscus sabdariffa</name>
    <name type="common">roselle</name>
    <dbReference type="NCBI Taxonomy" id="183260"/>
    <lineage>
        <taxon>Eukaryota</taxon>
        <taxon>Viridiplantae</taxon>
        <taxon>Streptophyta</taxon>
        <taxon>Embryophyta</taxon>
        <taxon>Tracheophyta</taxon>
        <taxon>Spermatophyta</taxon>
        <taxon>Magnoliopsida</taxon>
        <taxon>eudicotyledons</taxon>
        <taxon>Gunneridae</taxon>
        <taxon>Pentapetalae</taxon>
        <taxon>rosids</taxon>
        <taxon>malvids</taxon>
        <taxon>Malvales</taxon>
        <taxon>Malvaceae</taxon>
        <taxon>Malvoideae</taxon>
        <taxon>Hibiscus</taxon>
    </lineage>
</organism>
<dbReference type="EMBL" id="JBBPBN010000607">
    <property type="protein sequence ID" value="KAK8484027.1"/>
    <property type="molecule type" value="Genomic_DNA"/>
</dbReference>
<dbReference type="Proteomes" id="UP001396334">
    <property type="component" value="Unassembled WGS sequence"/>
</dbReference>
<evidence type="ECO:0000313" key="3">
    <source>
        <dbReference type="Proteomes" id="UP001396334"/>
    </source>
</evidence>
<sequence length="46" mass="5259">LVCGGSVDQDRPSQHLKHSTTEQRMGKRLNEPTQTDSRNRNRAQPK</sequence>
<proteinExistence type="predicted"/>
<feature type="region of interest" description="Disordered" evidence="1">
    <location>
        <begin position="1"/>
        <end position="46"/>
    </location>
</feature>
<gene>
    <name evidence="2" type="ORF">V6N11_066608</name>
</gene>
<reference evidence="2 3" key="1">
    <citation type="journal article" date="2024" name="G3 (Bethesda)">
        <title>Genome assembly of Hibiscus sabdariffa L. provides insights into metabolisms of medicinal natural products.</title>
        <authorList>
            <person name="Kim T."/>
        </authorList>
    </citation>
    <scope>NUCLEOTIDE SEQUENCE [LARGE SCALE GENOMIC DNA]</scope>
    <source>
        <strain evidence="2">TK-2024</strain>
        <tissue evidence="2">Old leaves</tissue>
    </source>
</reference>
<evidence type="ECO:0000313" key="2">
    <source>
        <dbReference type="EMBL" id="KAK8484027.1"/>
    </source>
</evidence>
<feature type="compositionally biased region" description="Basic and acidic residues" evidence="1">
    <location>
        <begin position="8"/>
        <end position="30"/>
    </location>
</feature>
<feature type="non-terminal residue" evidence="2">
    <location>
        <position position="1"/>
    </location>
</feature>
<protein>
    <submittedName>
        <fullName evidence="2">Uncharacterized protein</fullName>
    </submittedName>
</protein>
<evidence type="ECO:0000256" key="1">
    <source>
        <dbReference type="SAM" id="MobiDB-lite"/>
    </source>
</evidence>